<feature type="transmembrane region" description="Helical" evidence="10">
    <location>
        <begin position="293"/>
        <end position="316"/>
    </location>
</feature>
<evidence type="ECO:0000256" key="6">
    <source>
        <dbReference type="ARBA" id="ARBA00022989"/>
    </source>
</evidence>
<keyword evidence="5 10" id="KW-0552">Olfaction</keyword>
<feature type="transmembrane region" description="Helical" evidence="10">
    <location>
        <begin position="43"/>
        <end position="61"/>
    </location>
</feature>
<evidence type="ECO:0000256" key="2">
    <source>
        <dbReference type="ARBA" id="ARBA00022475"/>
    </source>
</evidence>
<dbReference type="Pfam" id="PF02949">
    <property type="entry name" value="7tm_6"/>
    <property type="match status" value="1"/>
</dbReference>
<evidence type="ECO:0000256" key="1">
    <source>
        <dbReference type="ARBA" id="ARBA00004651"/>
    </source>
</evidence>
<dbReference type="PANTHER" id="PTHR21137">
    <property type="entry name" value="ODORANT RECEPTOR"/>
    <property type="match status" value="1"/>
</dbReference>
<keyword evidence="6 10" id="KW-1133">Transmembrane helix</keyword>
<proteinExistence type="inferred from homology"/>
<evidence type="ECO:0000313" key="11">
    <source>
        <dbReference type="Proteomes" id="UP001652661"/>
    </source>
</evidence>
<evidence type="ECO:0000256" key="10">
    <source>
        <dbReference type="RuleBase" id="RU351113"/>
    </source>
</evidence>
<evidence type="ECO:0000313" key="12">
    <source>
        <dbReference type="RefSeq" id="XP_017016688.1"/>
    </source>
</evidence>
<comment type="similarity">
    <text evidence="10">Belongs to the insect chemoreceptor superfamily. Heteromeric odorant receptor channel (TC 1.A.69) family.</text>
</comment>
<comment type="caution">
    <text evidence="10">Lacks conserved residue(s) required for the propagation of feature annotation.</text>
</comment>
<keyword evidence="4 10" id="KW-0812">Transmembrane</keyword>
<dbReference type="PANTHER" id="PTHR21137:SF35">
    <property type="entry name" value="ODORANT RECEPTOR 19A-RELATED"/>
    <property type="match status" value="1"/>
</dbReference>
<evidence type="ECO:0000256" key="7">
    <source>
        <dbReference type="ARBA" id="ARBA00023136"/>
    </source>
</evidence>
<dbReference type="GO" id="GO:0007165">
    <property type="term" value="P:signal transduction"/>
    <property type="evidence" value="ECO:0007669"/>
    <property type="project" value="UniProtKB-KW"/>
</dbReference>
<dbReference type="OrthoDB" id="6765072at2759"/>
<keyword evidence="2" id="KW-1003">Cell membrane</keyword>
<sequence>MESSVLVSPSQRFHKLAKDINKFVAFLGVDILASCLKFNYRTWTTFFVGGNFMVFTIFSIFNNGGDLEKNLKATSMIGGLIHGLGKLLTCILKQQDMRRLTFFTRGIYEEYENRGCHYRTVLHKNITRLLGLIRIIRNGYFVTIFIMMSLPLAMLMYDGTRVTAMQFDIPGLSLESNIGFTATYLIHLLSMVVGGVGFYGGDLFVFLGLTQIITFADMLQLKIDELNEALELKAISRELSAVGVQIGGEKYRLQLLLDVIKWHQLFTNYCSTVNAIYHELIDTQVIAMALSMLLSFCLNLSGFNLSLVVFFVVAAYSMSVYCFQGTIIEFGYDKVYESICNVAWYELGVNERKLFGLMLRESQHPHTIQILGIMSLSMRTALQIAKLIYSVSMMMMNRS</sequence>
<dbReference type="AlphaFoldDB" id="A0A6P4I1Y4"/>
<dbReference type="GeneID" id="108070631"/>
<dbReference type="Proteomes" id="UP001652661">
    <property type="component" value="Chromosome 3R"/>
</dbReference>
<feature type="transmembrane region" description="Helical" evidence="10">
    <location>
        <begin position="138"/>
        <end position="157"/>
    </location>
</feature>
<dbReference type="RefSeq" id="XP_017016688.1">
    <property type="nucleotide sequence ID" value="XM_017161199.1"/>
</dbReference>
<feature type="transmembrane region" description="Helical" evidence="10">
    <location>
        <begin position="184"/>
        <end position="209"/>
    </location>
</feature>
<evidence type="ECO:0000256" key="8">
    <source>
        <dbReference type="ARBA" id="ARBA00023170"/>
    </source>
</evidence>
<keyword evidence="9 10" id="KW-0807">Transducer</keyword>
<accession>A0A6P4I1Y4</accession>
<keyword evidence="8 10" id="KW-0675">Receptor</keyword>
<feature type="transmembrane region" description="Helical" evidence="10">
    <location>
        <begin position="368"/>
        <end position="389"/>
    </location>
</feature>
<dbReference type="GO" id="GO:0005549">
    <property type="term" value="F:odorant binding"/>
    <property type="evidence" value="ECO:0007669"/>
    <property type="project" value="InterPro"/>
</dbReference>
<gene>
    <name evidence="12" type="primary">LOC108070631</name>
</gene>
<protein>
    <recommendedName>
        <fullName evidence="10">Odorant receptor</fullName>
    </recommendedName>
</protein>
<evidence type="ECO:0000256" key="9">
    <source>
        <dbReference type="ARBA" id="ARBA00023224"/>
    </source>
</evidence>
<keyword evidence="3 10" id="KW-0716">Sensory transduction</keyword>
<evidence type="ECO:0000256" key="4">
    <source>
        <dbReference type="ARBA" id="ARBA00022692"/>
    </source>
</evidence>
<keyword evidence="11" id="KW-1185">Reference proteome</keyword>
<name>A0A6P4I1Y4_DROKI</name>
<comment type="subcellular location">
    <subcellularLocation>
        <location evidence="1 10">Cell membrane</location>
        <topology evidence="1 10">Multi-pass membrane protein</topology>
    </subcellularLocation>
</comment>
<dbReference type="InterPro" id="IPR004117">
    <property type="entry name" value="7tm6_olfct_rcpt"/>
</dbReference>
<evidence type="ECO:0000256" key="5">
    <source>
        <dbReference type="ARBA" id="ARBA00022725"/>
    </source>
</evidence>
<dbReference type="GO" id="GO:0005886">
    <property type="term" value="C:plasma membrane"/>
    <property type="evidence" value="ECO:0007669"/>
    <property type="project" value="UniProtKB-SubCell"/>
</dbReference>
<reference evidence="12" key="1">
    <citation type="submission" date="2025-08" db="UniProtKB">
        <authorList>
            <consortium name="RefSeq"/>
        </authorList>
    </citation>
    <scope>IDENTIFICATION</scope>
    <source>
        <strain evidence="12">14028-0561.14</strain>
        <tissue evidence="12">Whole fly</tissue>
    </source>
</reference>
<keyword evidence="7 10" id="KW-0472">Membrane</keyword>
<evidence type="ECO:0000256" key="3">
    <source>
        <dbReference type="ARBA" id="ARBA00022606"/>
    </source>
</evidence>
<dbReference type="GO" id="GO:0004984">
    <property type="term" value="F:olfactory receptor activity"/>
    <property type="evidence" value="ECO:0007669"/>
    <property type="project" value="InterPro"/>
</dbReference>
<organism evidence="11 12">
    <name type="scientific">Drosophila kikkawai</name>
    <name type="common">Fruit fly</name>
    <dbReference type="NCBI Taxonomy" id="30033"/>
    <lineage>
        <taxon>Eukaryota</taxon>
        <taxon>Metazoa</taxon>
        <taxon>Ecdysozoa</taxon>
        <taxon>Arthropoda</taxon>
        <taxon>Hexapoda</taxon>
        <taxon>Insecta</taxon>
        <taxon>Pterygota</taxon>
        <taxon>Neoptera</taxon>
        <taxon>Endopterygota</taxon>
        <taxon>Diptera</taxon>
        <taxon>Brachycera</taxon>
        <taxon>Muscomorpha</taxon>
        <taxon>Ephydroidea</taxon>
        <taxon>Drosophilidae</taxon>
        <taxon>Drosophila</taxon>
        <taxon>Sophophora</taxon>
    </lineage>
</organism>